<sequence length="258" mass="28593">MIRTSARIGVSASVFHEDPDRRVYNGRPLLYLEQSMATWLMEAGVRPYVIPFAPEGVEVATSLHDLVEGLDGVVLQGGVDVAPETYGEAHMSEQWPGDAVRDAYEIALVRACLEHDKPLLGICRGHQILNVARGGTLYQDVPTQVDDPLAHMDRPLYERNYHPIAIEPESRLSGIYGGKTRGLVNSVHHQAIKDVGEGLVIEARAAGDGVVEAVRLDSDERWAMGLQWHPEFQHADEDELLDRFAVIDAFLQAVDARR</sequence>
<dbReference type="InterPro" id="IPR044668">
    <property type="entry name" value="PuuD-like"/>
</dbReference>
<dbReference type="GO" id="GO:0033969">
    <property type="term" value="F:gamma-glutamyl-gamma-aminobutyrate hydrolase activity"/>
    <property type="evidence" value="ECO:0007669"/>
    <property type="project" value="TreeGrafter"/>
</dbReference>
<dbReference type="OrthoDB" id="9813383at2"/>
<gene>
    <name evidence="1" type="ORF">FIV42_08430</name>
</gene>
<dbReference type="PROSITE" id="PS51273">
    <property type="entry name" value="GATASE_TYPE_1"/>
    <property type="match status" value="1"/>
</dbReference>
<dbReference type="EMBL" id="CP041186">
    <property type="protein sequence ID" value="QDG50755.1"/>
    <property type="molecule type" value="Genomic_DNA"/>
</dbReference>
<dbReference type="Pfam" id="PF07722">
    <property type="entry name" value="Peptidase_C26"/>
    <property type="match status" value="1"/>
</dbReference>
<dbReference type="Gene3D" id="3.40.50.880">
    <property type="match status" value="1"/>
</dbReference>
<dbReference type="AlphaFoldDB" id="A0A4Y6PSK5"/>
<dbReference type="PANTHER" id="PTHR43235:SF1">
    <property type="entry name" value="GLUTAMINE AMIDOTRANSFERASE PB2B2.05-RELATED"/>
    <property type="match status" value="1"/>
</dbReference>
<dbReference type="GO" id="GO:0005829">
    <property type="term" value="C:cytosol"/>
    <property type="evidence" value="ECO:0007669"/>
    <property type="project" value="TreeGrafter"/>
</dbReference>
<dbReference type="Proteomes" id="UP000315995">
    <property type="component" value="Chromosome"/>
</dbReference>
<dbReference type="GO" id="GO:0006598">
    <property type="term" value="P:polyamine catabolic process"/>
    <property type="evidence" value="ECO:0007669"/>
    <property type="project" value="TreeGrafter"/>
</dbReference>
<keyword evidence="2" id="KW-1185">Reference proteome</keyword>
<dbReference type="InterPro" id="IPR011697">
    <property type="entry name" value="Peptidase_C26"/>
</dbReference>
<keyword evidence="1" id="KW-0378">Hydrolase</keyword>
<reference evidence="1 2" key="1">
    <citation type="submission" date="2019-06" db="EMBL/GenBank/DDBJ databases">
        <title>Persicimonas caeni gen. nov., sp. nov., a predatory bacterium isolated from solar saltern.</title>
        <authorList>
            <person name="Wang S."/>
        </authorList>
    </citation>
    <scope>NUCLEOTIDE SEQUENCE [LARGE SCALE GENOMIC DNA]</scope>
    <source>
        <strain evidence="1 2">YN101</strain>
    </source>
</reference>
<dbReference type="SUPFAM" id="SSF52317">
    <property type="entry name" value="Class I glutamine amidotransferase-like"/>
    <property type="match status" value="1"/>
</dbReference>
<organism evidence="1 2">
    <name type="scientific">Persicimonas caeni</name>
    <dbReference type="NCBI Taxonomy" id="2292766"/>
    <lineage>
        <taxon>Bacteria</taxon>
        <taxon>Deltaproteobacteria</taxon>
        <taxon>Bradymonadales</taxon>
        <taxon>Bradymonadaceae</taxon>
        <taxon>Persicimonas</taxon>
    </lineage>
</organism>
<dbReference type="CDD" id="cd01745">
    <property type="entry name" value="GATase1_2"/>
    <property type="match status" value="1"/>
</dbReference>
<accession>A0A5B8Y7G5</accession>
<proteinExistence type="predicted"/>
<evidence type="ECO:0000313" key="2">
    <source>
        <dbReference type="Proteomes" id="UP000315995"/>
    </source>
</evidence>
<evidence type="ECO:0000313" key="1">
    <source>
        <dbReference type="EMBL" id="QDG50755.1"/>
    </source>
</evidence>
<dbReference type="InterPro" id="IPR029062">
    <property type="entry name" value="Class_I_gatase-like"/>
</dbReference>
<dbReference type="PANTHER" id="PTHR43235">
    <property type="entry name" value="GLUTAMINE AMIDOTRANSFERASE PB2B2.05-RELATED"/>
    <property type="match status" value="1"/>
</dbReference>
<protein>
    <submittedName>
        <fullName evidence="1">Gamma-glutamyl-gamma-aminobutyrate hydrolase family protein</fullName>
    </submittedName>
</protein>
<accession>A0A4Y6PSK5</accession>
<dbReference type="RefSeq" id="WP_141197247.1">
    <property type="nucleotide sequence ID" value="NZ_CP041186.1"/>
</dbReference>
<name>A0A4Y6PSK5_PERCE</name>